<feature type="transmembrane region" description="Helical" evidence="6">
    <location>
        <begin position="209"/>
        <end position="232"/>
    </location>
</feature>
<feature type="transmembrane region" description="Helical" evidence="6">
    <location>
        <begin position="272"/>
        <end position="295"/>
    </location>
</feature>
<evidence type="ECO:0000256" key="4">
    <source>
        <dbReference type="ARBA" id="ARBA00022989"/>
    </source>
</evidence>
<name>A0A1G5W3Y3_9EURY</name>
<evidence type="ECO:0000313" key="9">
    <source>
        <dbReference type="Proteomes" id="UP000323439"/>
    </source>
</evidence>
<dbReference type="OrthoDB" id="86089at2157"/>
<dbReference type="EMBL" id="FMXB01000007">
    <property type="protein sequence ID" value="SDA52809.1"/>
    <property type="molecule type" value="Genomic_DNA"/>
</dbReference>
<dbReference type="GO" id="GO:0016020">
    <property type="term" value="C:membrane"/>
    <property type="evidence" value="ECO:0007669"/>
    <property type="project" value="UniProtKB-SubCell"/>
</dbReference>
<dbReference type="InterPro" id="IPR004680">
    <property type="entry name" value="Cit_transptr-like_dom"/>
</dbReference>
<dbReference type="GO" id="GO:0055085">
    <property type="term" value="P:transmembrane transport"/>
    <property type="evidence" value="ECO:0007669"/>
    <property type="project" value="InterPro"/>
</dbReference>
<reference evidence="8 9" key="1">
    <citation type="submission" date="2016-10" db="EMBL/GenBank/DDBJ databases">
        <authorList>
            <person name="Varghese N."/>
            <person name="Submissions S."/>
        </authorList>
    </citation>
    <scope>NUCLEOTIDE SEQUENCE [LARGE SCALE GENOMIC DNA]</scope>
    <source>
        <strain evidence="8 9">DSM 16643</strain>
    </source>
</reference>
<feature type="transmembrane region" description="Helical" evidence="6">
    <location>
        <begin position="157"/>
        <end position="179"/>
    </location>
</feature>
<feature type="transmembrane region" description="Helical" evidence="6">
    <location>
        <begin position="117"/>
        <end position="136"/>
    </location>
</feature>
<keyword evidence="4 6" id="KW-1133">Transmembrane helix</keyword>
<keyword evidence="9" id="KW-1185">Reference proteome</keyword>
<evidence type="ECO:0000256" key="5">
    <source>
        <dbReference type="ARBA" id="ARBA00023136"/>
    </source>
</evidence>
<evidence type="ECO:0000259" key="7">
    <source>
        <dbReference type="Pfam" id="PF03600"/>
    </source>
</evidence>
<evidence type="ECO:0000256" key="1">
    <source>
        <dbReference type="ARBA" id="ARBA00004141"/>
    </source>
</evidence>
<feature type="domain" description="Citrate transporter-like" evidence="7">
    <location>
        <begin position="18"/>
        <end position="263"/>
    </location>
</feature>
<sequence>MIDKTRNFFKKEIVFSISLILAVMSCFFARPSIDYINWDTIILLLVIMVIVEILKNLAVFEIMVRKLLTKIGNTRGLVLVLVFTCFLSSIFITNDVSLIIFVPFSILALKKVERTDLTIITVSLQTIAANVGCMVLPIGAPHNIVMYTVSKIPFQSFFLLLLPYIIVSVIFISAILLFIPKDRIVLPEMKRIEINKDNFLKRVFMGVDYYLLLTFIALFILIGNLESIPFFNSLFTKWISGNEVIWGILASQVISNVPAAMLLSGFSTNYEAIIIGINIGGFGTLIASMANLISYKILVREYDEFKIRYLVIFTVLNVILLVILLGVNVLV</sequence>
<keyword evidence="3 6" id="KW-0812">Transmembrane</keyword>
<feature type="transmembrane region" description="Helical" evidence="6">
    <location>
        <begin position="307"/>
        <end position="330"/>
    </location>
</feature>
<protein>
    <submittedName>
        <fullName evidence="8">Na+/H+ antiporter NhaD</fullName>
    </submittedName>
</protein>
<evidence type="ECO:0000256" key="6">
    <source>
        <dbReference type="SAM" id="Phobius"/>
    </source>
</evidence>
<dbReference type="InterPro" id="IPR051475">
    <property type="entry name" value="Diverse_Ion_Transporter"/>
</dbReference>
<feature type="transmembrane region" description="Helical" evidence="6">
    <location>
        <begin position="42"/>
        <end position="64"/>
    </location>
</feature>
<proteinExistence type="predicted"/>
<dbReference type="Proteomes" id="UP000323439">
    <property type="component" value="Unassembled WGS sequence"/>
</dbReference>
<evidence type="ECO:0000256" key="3">
    <source>
        <dbReference type="ARBA" id="ARBA00022692"/>
    </source>
</evidence>
<dbReference type="PANTHER" id="PTHR43568">
    <property type="entry name" value="P PROTEIN"/>
    <property type="match status" value="1"/>
</dbReference>
<feature type="transmembrane region" description="Helical" evidence="6">
    <location>
        <begin position="12"/>
        <end position="30"/>
    </location>
</feature>
<dbReference type="Pfam" id="PF03600">
    <property type="entry name" value="CitMHS"/>
    <property type="match status" value="1"/>
</dbReference>
<feature type="transmembrane region" description="Helical" evidence="6">
    <location>
        <begin position="76"/>
        <end position="105"/>
    </location>
</feature>
<comment type="subcellular location">
    <subcellularLocation>
        <location evidence="1">Membrane</location>
        <topology evidence="1">Multi-pass membrane protein</topology>
    </subcellularLocation>
</comment>
<dbReference type="RefSeq" id="WP_149731710.1">
    <property type="nucleotide sequence ID" value="NZ_FMXB01000007.1"/>
</dbReference>
<dbReference type="PRINTS" id="PR01692">
    <property type="entry name" value="LIPOCALINIMR"/>
</dbReference>
<organism evidence="8 9">
    <name type="scientific">Methanobrevibacter millerae</name>
    <dbReference type="NCBI Taxonomy" id="230361"/>
    <lineage>
        <taxon>Archaea</taxon>
        <taxon>Methanobacteriati</taxon>
        <taxon>Methanobacteriota</taxon>
        <taxon>Methanomada group</taxon>
        <taxon>Methanobacteria</taxon>
        <taxon>Methanobacteriales</taxon>
        <taxon>Methanobacteriaceae</taxon>
        <taxon>Methanobrevibacter</taxon>
    </lineage>
</organism>
<gene>
    <name evidence="8" type="ORF">SAMN02910315_01139</name>
</gene>
<dbReference type="PROSITE" id="PS51257">
    <property type="entry name" value="PROKAR_LIPOPROTEIN"/>
    <property type="match status" value="1"/>
</dbReference>
<evidence type="ECO:0000256" key="2">
    <source>
        <dbReference type="ARBA" id="ARBA00022448"/>
    </source>
</evidence>
<dbReference type="PANTHER" id="PTHR43568:SF1">
    <property type="entry name" value="P PROTEIN"/>
    <property type="match status" value="1"/>
</dbReference>
<keyword evidence="2" id="KW-0813">Transport</keyword>
<keyword evidence="5 6" id="KW-0472">Membrane</keyword>
<dbReference type="AlphaFoldDB" id="A0A1G5W3Y3"/>
<accession>A0A1G5W3Y3</accession>
<evidence type="ECO:0000313" key="8">
    <source>
        <dbReference type="EMBL" id="SDA52809.1"/>
    </source>
</evidence>
<dbReference type="InterPro" id="IPR008075">
    <property type="entry name" value="LIMR"/>
</dbReference>
<feature type="transmembrane region" description="Helical" evidence="6">
    <location>
        <begin position="244"/>
        <end position="266"/>
    </location>
</feature>